<dbReference type="PROSITE" id="PS50096">
    <property type="entry name" value="IQ"/>
    <property type="match status" value="2"/>
</dbReference>
<dbReference type="Gene3D" id="1.20.5.190">
    <property type="match status" value="2"/>
</dbReference>
<evidence type="ECO:0000256" key="1">
    <source>
        <dbReference type="SAM" id="MobiDB-lite"/>
    </source>
</evidence>
<feature type="region of interest" description="Disordered" evidence="1">
    <location>
        <begin position="36"/>
        <end position="76"/>
    </location>
</feature>
<dbReference type="SMART" id="SM00015">
    <property type="entry name" value="IQ"/>
    <property type="match status" value="2"/>
</dbReference>
<dbReference type="InterPro" id="IPR027417">
    <property type="entry name" value="P-loop_NTPase"/>
</dbReference>
<feature type="compositionally biased region" description="Basic and acidic residues" evidence="1">
    <location>
        <begin position="64"/>
        <end position="76"/>
    </location>
</feature>
<reference evidence="2 3" key="1">
    <citation type="journal article" date="2021" name="BMC Biol.">
        <title>Horizontally acquired antibacterial genes associated with adaptive radiation of ladybird beetles.</title>
        <authorList>
            <person name="Li H.S."/>
            <person name="Tang X.F."/>
            <person name="Huang Y.H."/>
            <person name="Xu Z.Y."/>
            <person name="Chen M.L."/>
            <person name="Du X.Y."/>
            <person name="Qiu B.Y."/>
            <person name="Chen P.T."/>
            <person name="Zhang W."/>
            <person name="Slipinski A."/>
            <person name="Escalona H.E."/>
            <person name="Waterhouse R.M."/>
            <person name="Zwick A."/>
            <person name="Pang H."/>
        </authorList>
    </citation>
    <scope>NUCLEOTIDE SEQUENCE [LARGE SCALE GENOMIC DNA]</scope>
    <source>
        <strain evidence="2">SYSU2018</strain>
    </source>
</reference>
<evidence type="ECO:0000313" key="3">
    <source>
        <dbReference type="Proteomes" id="UP001516400"/>
    </source>
</evidence>
<accession>A0ABD2P8M5</accession>
<dbReference type="SUPFAM" id="SSF52540">
    <property type="entry name" value="P-loop containing nucleoside triphosphate hydrolases"/>
    <property type="match status" value="1"/>
</dbReference>
<dbReference type="AlphaFoldDB" id="A0ABD2P8M5"/>
<organism evidence="2 3">
    <name type="scientific">Cryptolaemus montrouzieri</name>
    <dbReference type="NCBI Taxonomy" id="559131"/>
    <lineage>
        <taxon>Eukaryota</taxon>
        <taxon>Metazoa</taxon>
        <taxon>Ecdysozoa</taxon>
        <taxon>Arthropoda</taxon>
        <taxon>Hexapoda</taxon>
        <taxon>Insecta</taxon>
        <taxon>Pterygota</taxon>
        <taxon>Neoptera</taxon>
        <taxon>Endopterygota</taxon>
        <taxon>Coleoptera</taxon>
        <taxon>Polyphaga</taxon>
        <taxon>Cucujiformia</taxon>
        <taxon>Coccinelloidea</taxon>
        <taxon>Coccinellidae</taxon>
        <taxon>Scymninae</taxon>
        <taxon>Scymnini</taxon>
        <taxon>Cryptolaemus</taxon>
    </lineage>
</organism>
<dbReference type="InterPro" id="IPR000048">
    <property type="entry name" value="IQ_motif_EF-hand-BS"/>
</dbReference>
<comment type="caution">
    <text evidence="2">The sequence shown here is derived from an EMBL/GenBank/DDBJ whole genome shotgun (WGS) entry which is preliminary data.</text>
</comment>
<dbReference type="PANTHER" id="PTHR10699:SF11">
    <property type="entry name" value="IGLOO, ISOFORM A"/>
    <property type="match status" value="1"/>
</dbReference>
<sequence length="105" mass="12066">MESTKRNNSTLRNKNMEAEAAIKIQAGFRGYQVRKQLKQKNNPNGETNRRSVRRKSSGRTSEIQPKKQKENIDLQEKSAVKIQAGIRGFLVRRRVKKPNPSEESS</sequence>
<dbReference type="Proteomes" id="UP001516400">
    <property type="component" value="Unassembled WGS sequence"/>
</dbReference>
<dbReference type="Pfam" id="PF00612">
    <property type="entry name" value="IQ"/>
    <property type="match status" value="2"/>
</dbReference>
<protein>
    <submittedName>
        <fullName evidence="2">Uncharacterized protein</fullName>
    </submittedName>
</protein>
<dbReference type="EMBL" id="JABFTP020000185">
    <property type="protein sequence ID" value="KAL3286835.1"/>
    <property type="molecule type" value="Genomic_DNA"/>
</dbReference>
<gene>
    <name evidence="2" type="ORF">HHI36_001322</name>
</gene>
<dbReference type="PANTHER" id="PTHR10699">
    <property type="entry name" value="NEUROMODULIN"/>
    <property type="match status" value="1"/>
</dbReference>
<evidence type="ECO:0000313" key="2">
    <source>
        <dbReference type="EMBL" id="KAL3286835.1"/>
    </source>
</evidence>
<proteinExistence type="predicted"/>
<keyword evidence="3" id="KW-1185">Reference proteome</keyword>
<name>A0ABD2P8M5_9CUCU</name>